<dbReference type="Proteomes" id="UP001139103">
    <property type="component" value="Unassembled WGS sequence"/>
</dbReference>
<evidence type="ECO:0000313" key="3">
    <source>
        <dbReference type="Proteomes" id="UP001139103"/>
    </source>
</evidence>
<evidence type="ECO:0000256" key="1">
    <source>
        <dbReference type="SAM" id="Phobius"/>
    </source>
</evidence>
<accession>A0A9X1MJE7</accession>
<dbReference type="EMBL" id="JAJKFT010000004">
    <property type="protein sequence ID" value="MCC9628163.1"/>
    <property type="molecule type" value="Genomic_DNA"/>
</dbReference>
<dbReference type="AlphaFoldDB" id="A0A9X1MJE7"/>
<keyword evidence="1" id="KW-0812">Transmembrane</keyword>
<keyword evidence="1" id="KW-0472">Membrane</keyword>
<gene>
    <name evidence="2" type="ORF">LOC68_07130</name>
</gene>
<evidence type="ECO:0000313" key="2">
    <source>
        <dbReference type="EMBL" id="MCC9628163.1"/>
    </source>
</evidence>
<organism evidence="2 3">
    <name type="scientific">Blastopirellula sediminis</name>
    <dbReference type="NCBI Taxonomy" id="2894196"/>
    <lineage>
        <taxon>Bacteria</taxon>
        <taxon>Pseudomonadati</taxon>
        <taxon>Planctomycetota</taxon>
        <taxon>Planctomycetia</taxon>
        <taxon>Pirellulales</taxon>
        <taxon>Pirellulaceae</taxon>
        <taxon>Blastopirellula</taxon>
    </lineage>
</organism>
<keyword evidence="1" id="KW-1133">Transmembrane helix</keyword>
<keyword evidence="3" id="KW-1185">Reference proteome</keyword>
<feature type="transmembrane region" description="Helical" evidence="1">
    <location>
        <begin position="59"/>
        <end position="80"/>
    </location>
</feature>
<proteinExistence type="predicted"/>
<name>A0A9X1MJE7_9BACT</name>
<sequence length="90" mass="9662">MDMKRFVASLALPLVGAGLVTAGFLYGLEFANIPYQDPTPELQANWEYHHSIAATTMKIGGGIFLLGSLGSSCLLMWVWLSQTSAIGAED</sequence>
<reference evidence="2" key="1">
    <citation type="submission" date="2021-11" db="EMBL/GenBank/DDBJ databases">
        <title>Genome sequence.</title>
        <authorList>
            <person name="Sun Q."/>
        </authorList>
    </citation>
    <scope>NUCLEOTIDE SEQUENCE</scope>
    <source>
        <strain evidence="2">JC732</strain>
    </source>
</reference>
<protein>
    <submittedName>
        <fullName evidence="2">Uncharacterized protein</fullName>
    </submittedName>
</protein>
<comment type="caution">
    <text evidence="2">The sequence shown here is derived from an EMBL/GenBank/DDBJ whole genome shotgun (WGS) entry which is preliminary data.</text>
</comment>